<feature type="signal peptide" evidence="1">
    <location>
        <begin position="1"/>
        <end position="20"/>
    </location>
</feature>
<name>I3ILR0_9BACT</name>
<dbReference type="EMBL" id="BAFH01000003">
    <property type="protein sequence ID" value="GAB62655.1"/>
    <property type="molecule type" value="Genomic_DNA"/>
</dbReference>
<keyword evidence="3" id="KW-1185">Reference proteome</keyword>
<sequence length="166" mass="18362">MKNRYLSIVLMLLAAWCATVETHSRASLHAATYTDERTGLHYLRKMTFFENYNIGASYGTTTGYVYDAPNLNGINDGWVSIPDAVAISLQVGIDSMSPGTYTVRVEGITGKDTRPCEIVSKVYTAATTIDEIIMISEQVRKIRVGLNYSTTNASVIYLYGLAELRN</sequence>
<dbReference type="STRING" id="247490.KSU1_C1059"/>
<gene>
    <name evidence="2" type="ORF">KSU1_C1059</name>
</gene>
<dbReference type="Proteomes" id="UP000002985">
    <property type="component" value="Unassembled WGS sequence"/>
</dbReference>
<protein>
    <submittedName>
        <fullName evidence="2">Uncharacterized protein</fullName>
    </submittedName>
</protein>
<keyword evidence="1" id="KW-0732">Signal</keyword>
<evidence type="ECO:0000256" key="1">
    <source>
        <dbReference type="SAM" id="SignalP"/>
    </source>
</evidence>
<organism evidence="2 3">
    <name type="scientific">Candidatus Jettenia caeni</name>
    <dbReference type="NCBI Taxonomy" id="247490"/>
    <lineage>
        <taxon>Bacteria</taxon>
        <taxon>Pseudomonadati</taxon>
        <taxon>Planctomycetota</taxon>
        <taxon>Candidatus Brocadiia</taxon>
        <taxon>Candidatus Brocadiales</taxon>
        <taxon>Candidatus Brocadiaceae</taxon>
        <taxon>Candidatus Jettenia</taxon>
    </lineage>
</organism>
<reference evidence="2 3" key="1">
    <citation type="journal article" date="2012" name="FEBS Lett.">
        <title>Anammox organism KSU-1 expresses a NirK-type copper-containing nitrite reductase instead of a NirS-type with cytochrome cd1.</title>
        <authorList>
            <person name="Hira D."/>
            <person name="Toh H."/>
            <person name="Migita C.T."/>
            <person name="Okubo H."/>
            <person name="Nishiyama T."/>
            <person name="Hattori M."/>
            <person name="Furukawa K."/>
            <person name="Fujii T."/>
        </authorList>
    </citation>
    <scope>NUCLEOTIDE SEQUENCE [LARGE SCALE GENOMIC DNA]</scope>
</reference>
<evidence type="ECO:0000313" key="2">
    <source>
        <dbReference type="EMBL" id="GAB62655.1"/>
    </source>
</evidence>
<accession>I3ILR0</accession>
<feature type="chain" id="PRO_5003671534" evidence="1">
    <location>
        <begin position="21"/>
        <end position="166"/>
    </location>
</feature>
<dbReference type="AlphaFoldDB" id="I3ILR0"/>
<proteinExistence type="predicted"/>
<comment type="caution">
    <text evidence="2">The sequence shown here is derived from an EMBL/GenBank/DDBJ whole genome shotgun (WGS) entry which is preliminary data.</text>
</comment>
<evidence type="ECO:0000313" key="3">
    <source>
        <dbReference type="Proteomes" id="UP000002985"/>
    </source>
</evidence>